<comment type="caution">
    <text evidence="1">The sequence shown here is derived from an EMBL/GenBank/DDBJ whole genome shotgun (WGS) entry which is preliminary data.</text>
</comment>
<dbReference type="RefSeq" id="WP_051456549.1">
    <property type="nucleotide sequence ID" value="NZ_ATAX01000017.1"/>
</dbReference>
<organism evidence="1 2">
    <name type="scientific">Ruminococcus flavefaciens 007c</name>
    <dbReference type="NCBI Taxonomy" id="1341157"/>
    <lineage>
        <taxon>Bacteria</taxon>
        <taxon>Bacillati</taxon>
        <taxon>Bacillota</taxon>
        <taxon>Clostridia</taxon>
        <taxon>Eubacteriales</taxon>
        <taxon>Oscillospiraceae</taxon>
        <taxon>Ruminococcus</taxon>
    </lineage>
</organism>
<dbReference type="OrthoDB" id="9792035at2"/>
<gene>
    <name evidence="1" type="ORF">RF007C_02755</name>
</gene>
<dbReference type="EMBL" id="ATAX01000017">
    <property type="protein sequence ID" value="EWM54208.1"/>
    <property type="molecule type" value="Genomic_DNA"/>
</dbReference>
<proteinExistence type="predicted"/>
<evidence type="ECO:0000313" key="1">
    <source>
        <dbReference type="EMBL" id="EWM54208.1"/>
    </source>
</evidence>
<keyword evidence="2" id="KW-1185">Reference proteome</keyword>
<dbReference type="AlphaFoldDB" id="W7UKA8"/>
<reference evidence="1 2" key="1">
    <citation type="journal article" date="2014" name="PLoS ONE">
        <title>Rumen cellulosomics: divergent fiber-degrading strategies revealed by comparative genome-wide analysis of six ruminococcal strains.</title>
        <authorList>
            <person name="Dassa B."/>
            <person name="Borovok I."/>
            <person name="Ruimy-Israeli V."/>
            <person name="Lamed R."/>
            <person name="Flint H.J."/>
            <person name="Duncan S.H."/>
            <person name="Henrissat B."/>
            <person name="Coutinho P."/>
            <person name="Morrison M."/>
            <person name="Mosoni P."/>
            <person name="Yeoman C.J."/>
            <person name="White B.A."/>
            <person name="Bayer E.A."/>
        </authorList>
    </citation>
    <scope>NUCLEOTIDE SEQUENCE [LARGE SCALE GENOMIC DNA]</scope>
    <source>
        <strain evidence="1 2">007c</strain>
    </source>
</reference>
<protein>
    <recommendedName>
        <fullName evidence="3">RNA polymerase subunit sigma-70</fullName>
    </recommendedName>
</protein>
<evidence type="ECO:0008006" key="3">
    <source>
        <dbReference type="Google" id="ProtNLM"/>
    </source>
</evidence>
<dbReference type="Proteomes" id="UP000019365">
    <property type="component" value="Unassembled WGS sequence"/>
</dbReference>
<dbReference type="eggNOG" id="ENOG5033IPX">
    <property type="taxonomic scope" value="Bacteria"/>
</dbReference>
<name>W7UKA8_RUMFL</name>
<sequence length="96" mass="10906">MTDAQKRQIRSMRMDGIGYKAIANSLGLNVDQVHLYCRMNGLAGDGTLVKANYSIWCKQNNRCPVCGEKLRQPKTGRSKKYCSGRCRTRAFRDKCN</sequence>
<dbReference type="PATRIC" id="fig|1341157.4.peg.1188"/>
<evidence type="ECO:0000313" key="2">
    <source>
        <dbReference type="Proteomes" id="UP000019365"/>
    </source>
</evidence>
<accession>W7UKA8</accession>